<gene>
    <name evidence="2" type="ORF">EDC19_1992</name>
</gene>
<dbReference type="GO" id="GO:0016020">
    <property type="term" value="C:membrane"/>
    <property type="evidence" value="ECO:0007669"/>
    <property type="project" value="TreeGrafter"/>
</dbReference>
<dbReference type="PROSITE" id="PS51677">
    <property type="entry name" value="NODB"/>
    <property type="match status" value="1"/>
</dbReference>
<dbReference type="CDD" id="cd10948">
    <property type="entry name" value="CE4_BsPdaA_like"/>
    <property type="match status" value="1"/>
</dbReference>
<comment type="caution">
    <text evidence="2">The sequence shown here is derived from an EMBL/GenBank/DDBJ whole genome shotgun (WGS) entry which is preliminary data.</text>
</comment>
<dbReference type="InterPro" id="IPR002509">
    <property type="entry name" value="NODB_dom"/>
</dbReference>
<dbReference type="InterPro" id="IPR014235">
    <property type="entry name" value="Spore_PdaA"/>
</dbReference>
<proteinExistence type="predicted"/>
<evidence type="ECO:0000313" key="2">
    <source>
        <dbReference type="EMBL" id="TCK92836.1"/>
    </source>
</evidence>
<evidence type="ECO:0000259" key="1">
    <source>
        <dbReference type="PROSITE" id="PS51677"/>
    </source>
</evidence>
<feature type="domain" description="NodB homology" evidence="1">
    <location>
        <begin position="77"/>
        <end position="259"/>
    </location>
</feature>
<name>A0A4R1MJE9_9FIRM</name>
<dbReference type="OrthoDB" id="9812065at2"/>
<dbReference type="GO" id="GO:0016810">
    <property type="term" value="F:hydrolase activity, acting on carbon-nitrogen (but not peptide) bonds"/>
    <property type="evidence" value="ECO:0007669"/>
    <property type="project" value="InterPro"/>
</dbReference>
<dbReference type="Proteomes" id="UP000294545">
    <property type="component" value="Unassembled WGS sequence"/>
</dbReference>
<dbReference type="PANTHER" id="PTHR10587:SF78">
    <property type="entry name" value="PEPTIDOGLYCAN-N-ACETYLMURAMIC ACID DEACETYLASE PDAA"/>
    <property type="match status" value="1"/>
</dbReference>
<dbReference type="RefSeq" id="WP_132282694.1">
    <property type="nucleotide sequence ID" value="NZ_SMGQ01000013.1"/>
</dbReference>
<dbReference type="InterPro" id="IPR050248">
    <property type="entry name" value="Polysacc_deacetylase_ArnD"/>
</dbReference>
<dbReference type="AlphaFoldDB" id="A0A4R1MJE9"/>
<sequence length="268" mass="30747">MNKQKFTNKMIICLVFILALQMIPLIKNNHQSIPVSNTGSSSWGLGYGTEGEQPTGHSDAEYLKKYNAYYVGDKEEKILYLTFDAGYENGYTEALLDALKKHNVPATFFLVSNYIKENPELVTRMVEEGHIIGNHTTTHPDMTQITDIESFRKELEGIEILYKELIGEEMPKYYRPPAGKYNENNLKMASSLGYHTFFWSLAYVDWENNNQPSKEHAFSKLLPRTHPGAVILLHSTSKTNSVILDELITQWQSEGYEFRSLDEFVENN</sequence>
<evidence type="ECO:0000313" key="3">
    <source>
        <dbReference type="Proteomes" id="UP000294545"/>
    </source>
</evidence>
<organism evidence="2 3">
    <name type="scientific">Natranaerovirga hydrolytica</name>
    <dbReference type="NCBI Taxonomy" id="680378"/>
    <lineage>
        <taxon>Bacteria</taxon>
        <taxon>Bacillati</taxon>
        <taxon>Bacillota</taxon>
        <taxon>Clostridia</taxon>
        <taxon>Lachnospirales</taxon>
        <taxon>Natranaerovirgaceae</taxon>
        <taxon>Natranaerovirga</taxon>
    </lineage>
</organism>
<dbReference type="EMBL" id="SMGQ01000013">
    <property type="protein sequence ID" value="TCK92836.1"/>
    <property type="molecule type" value="Genomic_DNA"/>
</dbReference>
<dbReference type="Gene3D" id="3.20.20.370">
    <property type="entry name" value="Glycoside hydrolase/deacetylase"/>
    <property type="match status" value="1"/>
</dbReference>
<dbReference type="Pfam" id="PF01522">
    <property type="entry name" value="Polysacc_deac_1"/>
    <property type="match status" value="1"/>
</dbReference>
<reference evidence="2 3" key="1">
    <citation type="submission" date="2019-03" db="EMBL/GenBank/DDBJ databases">
        <title>Genomic Encyclopedia of Type Strains, Phase IV (KMG-IV): sequencing the most valuable type-strain genomes for metagenomic binning, comparative biology and taxonomic classification.</title>
        <authorList>
            <person name="Goeker M."/>
        </authorList>
    </citation>
    <scope>NUCLEOTIDE SEQUENCE [LARGE SCALE GENOMIC DNA]</scope>
    <source>
        <strain evidence="2 3">DSM 24176</strain>
    </source>
</reference>
<accession>A0A4R1MJE9</accession>
<protein>
    <submittedName>
        <fullName evidence="2">Peptidoglycan-N-acetylmuramic acid deacetylase</fullName>
    </submittedName>
</protein>
<dbReference type="SUPFAM" id="SSF88713">
    <property type="entry name" value="Glycoside hydrolase/deacetylase"/>
    <property type="match status" value="1"/>
</dbReference>
<keyword evidence="3" id="KW-1185">Reference proteome</keyword>
<dbReference type="PANTHER" id="PTHR10587">
    <property type="entry name" value="GLYCOSYL TRANSFERASE-RELATED"/>
    <property type="match status" value="1"/>
</dbReference>
<dbReference type="GO" id="GO:0005975">
    <property type="term" value="P:carbohydrate metabolic process"/>
    <property type="evidence" value="ECO:0007669"/>
    <property type="project" value="InterPro"/>
</dbReference>
<dbReference type="InterPro" id="IPR011330">
    <property type="entry name" value="Glyco_hydro/deAcase_b/a-brl"/>
</dbReference>